<reference evidence="1 2" key="1">
    <citation type="submission" date="2018-02" db="EMBL/GenBank/DDBJ databases">
        <title>Genome sequence of the basidiomycete white-rot fungus Phlebia centrifuga.</title>
        <authorList>
            <person name="Granchi Z."/>
            <person name="Peng M."/>
            <person name="de Vries R.P."/>
            <person name="Hilden K."/>
            <person name="Makela M.R."/>
            <person name="Grigoriev I."/>
            <person name="Riley R."/>
        </authorList>
    </citation>
    <scope>NUCLEOTIDE SEQUENCE [LARGE SCALE GENOMIC DNA]</scope>
    <source>
        <strain evidence="1 2">FBCC195</strain>
    </source>
</reference>
<organism evidence="1 2">
    <name type="scientific">Hermanssonia centrifuga</name>
    <dbReference type="NCBI Taxonomy" id="98765"/>
    <lineage>
        <taxon>Eukaryota</taxon>
        <taxon>Fungi</taxon>
        <taxon>Dikarya</taxon>
        <taxon>Basidiomycota</taxon>
        <taxon>Agaricomycotina</taxon>
        <taxon>Agaricomycetes</taxon>
        <taxon>Polyporales</taxon>
        <taxon>Meruliaceae</taxon>
        <taxon>Hermanssonia</taxon>
    </lineage>
</organism>
<dbReference type="EMBL" id="MLYV02000234">
    <property type="protein sequence ID" value="PSS30898.1"/>
    <property type="molecule type" value="Genomic_DNA"/>
</dbReference>
<accession>A0A2R6RLK0</accession>
<proteinExistence type="predicted"/>
<sequence>MPNQWLDWWCAIQPSPRRTEPVSFEINLDHPKNLAPQCWAPISKSGPQGISNMVYALGLSYPSAKRQAMILGPCPSVSGMGFHTIAATTDKQ</sequence>
<dbReference type="AlphaFoldDB" id="A0A2R6RLK0"/>
<name>A0A2R6RLK0_9APHY</name>
<keyword evidence="2" id="KW-1185">Reference proteome</keyword>
<evidence type="ECO:0000313" key="2">
    <source>
        <dbReference type="Proteomes" id="UP000186601"/>
    </source>
</evidence>
<gene>
    <name evidence="1" type="ORF">PHLCEN_2v2559</name>
</gene>
<comment type="caution">
    <text evidence="1">The sequence shown here is derived from an EMBL/GenBank/DDBJ whole genome shotgun (WGS) entry which is preliminary data.</text>
</comment>
<evidence type="ECO:0000313" key="1">
    <source>
        <dbReference type="EMBL" id="PSS30898.1"/>
    </source>
</evidence>
<protein>
    <submittedName>
        <fullName evidence="1">Uncharacterized protein</fullName>
    </submittedName>
</protein>
<dbReference type="Proteomes" id="UP000186601">
    <property type="component" value="Unassembled WGS sequence"/>
</dbReference>